<keyword evidence="1 2" id="KW-0732">Signal</keyword>
<name>A0A7S9LU00_9RHOB</name>
<dbReference type="AlphaFoldDB" id="A0A7S9LU00"/>
<dbReference type="KEGG" id="poz:I0K15_05160"/>
<dbReference type="Proteomes" id="UP000594800">
    <property type="component" value="Chromosome"/>
</dbReference>
<organism evidence="4 5">
    <name type="scientific">Pontivivens ytuae</name>
    <dbReference type="NCBI Taxonomy" id="2789856"/>
    <lineage>
        <taxon>Bacteria</taxon>
        <taxon>Pseudomonadati</taxon>
        <taxon>Pseudomonadota</taxon>
        <taxon>Alphaproteobacteria</taxon>
        <taxon>Rhodobacterales</taxon>
        <taxon>Paracoccaceae</taxon>
        <taxon>Pontivivens</taxon>
    </lineage>
</organism>
<keyword evidence="5" id="KW-1185">Reference proteome</keyword>
<reference evidence="4 5" key="1">
    <citation type="submission" date="2020-11" db="EMBL/GenBank/DDBJ databases">
        <title>Description of Pontivivens ytuae sp. nov. isolated from deep sea sediment of Mariana Trench.</title>
        <authorList>
            <person name="Wang Z."/>
            <person name="Sun Q.-L."/>
            <person name="Xu X.-D."/>
            <person name="Tang Y.-Z."/>
            <person name="Zhang J."/>
        </authorList>
    </citation>
    <scope>NUCLEOTIDE SEQUENCE [LARGE SCALE GENOMIC DNA]</scope>
    <source>
        <strain evidence="4 5">MT2928</strain>
    </source>
</reference>
<evidence type="ECO:0000259" key="3">
    <source>
        <dbReference type="Pfam" id="PF13778"/>
    </source>
</evidence>
<gene>
    <name evidence="4" type="ORF">I0K15_05160</name>
</gene>
<protein>
    <submittedName>
        <fullName evidence="4">DUF4174 domain-containing protein</fullName>
    </submittedName>
</protein>
<feature type="domain" description="DUF4174" evidence="3">
    <location>
        <begin position="21"/>
        <end position="66"/>
    </location>
</feature>
<evidence type="ECO:0000256" key="2">
    <source>
        <dbReference type="SAM" id="SignalP"/>
    </source>
</evidence>
<dbReference type="EMBL" id="CP064942">
    <property type="protein sequence ID" value="QPH55138.1"/>
    <property type="molecule type" value="Genomic_DNA"/>
</dbReference>
<dbReference type="Pfam" id="PF13778">
    <property type="entry name" value="DUF4174"/>
    <property type="match status" value="2"/>
</dbReference>
<feature type="signal peptide" evidence="2">
    <location>
        <begin position="1"/>
        <end position="17"/>
    </location>
</feature>
<dbReference type="SUPFAM" id="SSF52833">
    <property type="entry name" value="Thioredoxin-like"/>
    <property type="match status" value="1"/>
</dbReference>
<accession>A0A7S9LU00</accession>
<sequence>MLRLLAAITLAAAPALAQDDPLAEYLWEARPILIFADSPRDPRVVAQLAQFEAAQRDLDERDIVVILDTEEDSALRDRFHPRDFQFVLIGKDGEVKYRKPDPVPIRELVRLIDRIPLRQQEMRAQRALRGIAPSSDSSELTE</sequence>
<dbReference type="RefSeq" id="WP_196104337.1">
    <property type="nucleotide sequence ID" value="NZ_CP064942.1"/>
</dbReference>
<proteinExistence type="predicted"/>
<evidence type="ECO:0000256" key="1">
    <source>
        <dbReference type="ARBA" id="ARBA00022729"/>
    </source>
</evidence>
<dbReference type="InterPro" id="IPR025232">
    <property type="entry name" value="DUF4174"/>
</dbReference>
<feature type="domain" description="DUF4174" evidence="3">
    <location>
        <begin position="72"/>
        <end position="121"/>
    </location>
</feature>
<evidence type="ECO:0000313" key="4">
    <source>
        <dbReference type="EMBL" id="QPH55138.1"/>
    </source>
</evidence>
<evidence type="ECO:0000313" key="5">
    <source>
        <dbReference type="Proteomes" id="UP000594800"/>
    </source>
</evidence>
<dbReference type="InterPro" id="IPR036249">
    <property type="entry name" value="Thioredoxin-like_sf"/>
</dbReference>
<feature type="chain" id="PRO_5032493377" evidence="2">
    <location>
        <begin position="18"/>
        <end position="142"/>
    </location>
</feature>